<accession>A0AA42B460</accession>
<reference evidence="1" key="1">
    <citation type="submission" date="2022-03" db="EMBL/GenBank/DDBJ databases">
        <title>A functionally conserved STORR gene fusion in Papaver species that diverged 16.8 million years ago.</title>
        <authorList>
            <person name="Catania T."/>
        </authorList>
    </citation>
    <scope>NUCLEOTIDE SEQUENCE</scope>
    <source>
        <strain evidence="1">S-191538</strain>
    </source>
</reference>
<dbReference type="AlphaFoldDB" id="A0AA42B460"/>
<proteinExistence type="predicted"/>
<dbReference type="EMBL" id="JAJJMA010328354">
    <property type="protein sequence ID" value="MCL7050474.1"/>
    <property type="molecule type" value="Genomic_DNA"/>
</dbReference>
<keyword evidence="2" id="KW-1185">Reference proteome</keyword>
<dbReference type="Proteomes" id="UP001177140">
    <property type="component" value="Unassembled WGS sequence"/>
</dbReference>
<gene>
    <name evidence="1" type="ORF">MKW94_007840</name>
</gene>
<comment type="caution">
    <text evidence="1">The sequence shown here is derived from an EMBL/GenBank/DDBJ whole genome shotgun (WGS) entry which is preliminary data.</text>
</comment>
<evidence type="ECO:0000313" key="1">
    <source>
        <dbReference type="EMBL" id="MCL7050474.1"/>
    </source>
</evidence>
<protein>
    <submittedName>
        <fullName evidence="1">Uncharacterized protein</fullName>
    </submittedName>
</protein>
<sequence>MAFAVRFLQPIRASLSVVSAPSSSTSFTRKLLNGNYEQLKRLVKGLEPVLQGSASRSQYNIRIQRKCLQNFSFSGGKLGLRSILGVSMVTGYLSLRPQVSYAMNGEHRENRWDAPEFFAEDDPHTFLALVGKFWLPALLVMTVVMSWNHPIILVLKVVLSLLSTKPSALSIYLFVEKLRHQSMREDRMYIFKPLYAKKVDVEDYLLLCLANVEFGECKINLIGIMGSWWVLSTTPL</sequence>
<evidence type="ECO:0000313" key="2">
    <source>
        <dbReference type="Proteomes" id="UP001177140"/>
    </source>
</evidence>
<organism evidence="1 2">
    <name type="scientific">Papaver nudicaule</name>
    <name type="common">Iceland poppy</name>
    <dbReference type="NCBI Taxonomy" id="74823"/>
    <lineage>
        <taxon>Eukaryota</taxon>
        <taxon>Viridiplantae</taxon>
        <taxon>Streptophyta</taxon>
        <taxon>Embryophyta</taxon>
        <taxon>Tracheophyta</taxon>
        <taxon>Spermatophyta</taxon>
        <taxon>Magnoliopsida</taxon>
        <taxon>Ranunculales</taxon>
        <taxon>Papaveraceae</taxon>
        <taxon>Papaveroideae</taxon>
        <taxon>Papaver</taxon>
    </lineage>
</organism>
<name>A0AA42B460_PAPNU</name>